<name>A0A9I9E971_CUCME</name>
<dbReference type="AlphaFoldDB" id="A0A9I9E971"/>
<reference evidence="1" key="1">
    <citation type="submission" date="2023-03" db="UniProtKB">
        <authorList>
            <consortium name="EnsemblPlants"/>
        </authorList>
    </citation>
    <scope>IDENTIFICATION</scope>
</reference>
<proteinExistence type="predicted"/>
<accession>A0A9I9E971</accession>
<evidence type="ECO:0000313" key="1">
    <source>
        <dbReference type="EnsemblPlants" id="MELO3C030523.2.1"/>
    </source>
</evidence>
<dbReference type="Gramene" id="MELO3C030523.2.1">
    <property type="protein sequence ID" value="MELO3C030523.2.1"/>
    <property type="gene ID" value="MELO3C030523.2"/>
</dbReference>
<organism evidence="1">
    <name type="scientific">Cucumis melo</name>
    <name type="common">Muskmelon</name>
    <dbReference type="NCBI Taxonomy" id="3656"/>
    <lineage>
        <taxon>Eukaryota</taxon>
        <taxon>Viridiplantae</taxon>
        <taxon>Streptophyta</taxon>
        <taxon>Embryophyta</taxon>
        <taxon>Tracheophyta</taxon>
        <taxon>Spermatophyta</taxon>
        <taxon>Magnoliopsida</taxon>
        <taxon>eudicotyledons</taxon>
        <taxon>Gunneridae</taxon>
        <taxon>Pentapetalae</taxon>
        <taxon>rosids</taxon>
        <taxon>fabids</taxon>
        <taxon>Cucurbitales</taxon>
        <taxon>Cucurbitaceae</taxon>
        <taxon>Benincaseae</taxon>
        <taxon>Cucumis</taxon>
    </lineage>
</organism>
<protein>
    <submittedName>
        <fullName evidence="1">Uncharacterized protein</fullName>
    </submittedName>
</protein>
<sequence length="88" mass="9971">MKSFFILNEGDDKIGKSRLTRAIAESIFGFPEQLYKINARGNNEETPPSKIVENAMKTYHQGDIDQGDPQFMKFLSDGFQSGKIRRNG</sequence>
<dbReference type="EnsemblPlants" id="MELO3C030523.2.1">
    <property type="protein sequence ID" value="MELO3C030523.2.1"/>
    <property type="gene ID" value="MELO3C030523.2"/>
</dbReference>